<gene>
    <name evidence="3" type="ORF">GP486_000409</name>
</gene>
<evidence type="ECO:0008006" key="5">
    <source>
        <dbReference type="Google" id="ProtNLM"/>
    </source>
</evidence>
<sequence length="231" mass="25383">MSPNLPFGDKAFGDLLRQIHVDPTLMVFFYWRTLSIWDGPKENPWKALVWPLVRESPALCCAVSSMAASHIFRERVSCFVDISVHKVASIQALANEQESVRTDLALATLLALAFSESWGQPTIGFGCIRLAKTFAKQALATCKYNSVSKDDYARLKFLCITFVYMDVISRLASDDGGSNNGDPIIQKCCGFVGKETEMDPLMGCATTLFPLIGDVAGLAWQSWGDTVPRSG</sequence>
<evidence type="ECO:0000256" key="1">
    <source>
        <dbReference type="ARBA" id="ARBA00004123"/>
    </source>
</evidence>
<reference evidence="3" key="1">
    <citation type="submission" date="2021-03" db="EMBL/GenBank/DDBJ databases">
        <title>Comparative genomics and phylogenomic investigation of the class Geoglossomycetes provide insights into ecological specialization and systematics.</title>
        <authorList>
            <person name="Melie T."/>
            <person name="Pirro S."/>
            <person name="Miller A.N."/>
            <person name="Quandt A."/>
        </authorList>
    </citation>
    <scope>NUCLEOTIDE SEQUENCE</scope>
    <source>
        <strain evidence="3">CAQ_001_2017</strain>
    </source>
</reference>
<name>A0A9P8LIV1_9PEZI</name>
<evidence type="ECO:0000313" key="4">
    <source>
        <dbReference type="Proteomes" id="UP000750711"/>
    </source>
</evidence>
<dbReference type="GO" id="GO:0045944">
    <property type="term" value="P:positive regulation of transcription by RNA polymerase II"/>
    <property type="evidence" value="ECO:0007669"/>
    <property type="project" value="TreeGrafter"/>
</dbReference>
<dbReference type="AlphaFoldDB" id="A0A9P8LIV1"/>
<evidence type="ECO:0000313" key="3">
    <source>
        <dbReference type="EMBL" id="KAH0566195.1"/>
    </source>
</evidence>
<comment type="subcellular location">
    <subcellularLocation>
        <location evidence="1">Nucleus</location>
    </subcellularLocation>
</comment>
<dbReference type="InterPro" id="IPR021858">
    <property type="entry name" value="Fun_TF"/>
</dbReference>
<evidence type="ECO:0000256" key="2">
    <source>
        <dbReference type="ARBA" id="ARBA00023242"/>
    </source>
</evidence>
<dbReference type="GO" id="GO:0003700">
    <property type="term" value="F:DNA-binding transcription factor activity"/>
    <property type="evidence" value="ECO:0007669"/>
    <property type="project" value="TreeGrafter"/>
</dbReference>
<protein>
    <recommendedName>
        <fullName evidence="5">Transcription factor domain-containing protein</fullName>
    </recommendedName>
</protein>
<proteinExistence type="predicted"/>
<organism evidence="3 4">
    <name type="scientific">Trichoglossum hirsutum</name>
    <dbReference type="NCBI Taxonomy" id="265104"/>
    <lineage>
        <taxon>Eukaryota</taxon>
        <taxon>Fungi</taxon>
        <taxon>Dikarya</taxon>
        <taxon>Ascomycota</taxon>
        <taxon>Pezizomycotina</taxon>
        <taxon>Geoglossomycetes</taxon>
        <taxon>Geoglossales</taxon>
        <taxon>Geoglossaceae</taxon>
        <taxon>Trichoglossum</taxon>
    </lineage>
</organism>
<dbReference type="PANTHER" id="PTHR37534">
    <property type="entry name" value="TRANSCRIPTIONAL ACTIVATOR PROTEIN UGA3"/>
    <property type="match status" value="1"/>
</dbReference>
<comment type="caution">
    <text evidence="3">The sequence shown here is derived from an EMBL/GenBank/DDBJ whole genome shotgun (WGS) entry which is preliminary data.</text>
</comment>
<dbReference type="PANTHER" id="PTHR37534:SF15">
    <property type="entry name" value="ZN(II)2CYS6 TRANSCRIPTION FACTOR (EUROFUNG)"/>
    <property type="match status" value="1"/>
</dbReference>
<keyword evidence="4" id="KW-1185">Reference proteome</keyword>
<accession>A0A9P8LIV1</accession>
<dbReference type="Proteomes" id="UP000750711">
    <property type="component" value="Unassembled WGS sequence"/>
</dbReference>
<dbReference type="GO" id="GO:0000976">
    <property type="term" value="F:transcription cis-regulatory region binding"/>
    <property type="evidence" value="ECO:0007669"/>
    <property type="project" value="TreeGrafter"/>
</dbReference>
<dbReference type="Pfam" id="PF11951">
    <property type="entry name" value="Fungal_trans_2"/>
    <property type="match status" value="1"/>
</dbReference>
<dbReference type="EMBL" id="JAGHQM010000026">
    <property type="protein sequence ID" value="KAH0566195.1"/>
    <property type="molecule type" value="Genomic_DNA"/>
</dbReference>
<dbReference type="GO" id="GO:0005634">
    <property type="term" value="C:nucleus"/>
    <property type="evidence" value="ECO:0007669"/>
    <property type="project" value="UniProtKB-SubCell"/>
</dbReference>
<keyword evidence="2" id="KW-0539">Nucleus</keyword>